<feature type="compositionally biased region" description="Low complexity" evidence="1">
    <location>
        <begin position="28"/>
        <end position="43"/>
    </location>
</feature>
<feature type="compositionally biased region" description="Basic and acidic residues" evidence="1">
    <location>
        <begin position="100"/>
        <end position="111"/>
    </location>
</feature>
<accession>A0ABN1TLQ7</accession>
<organism evidence="2 3">
    <name type="scientific">Kitasatospora arboriphila</name>
    <dbReference type="NCBI Taxonomy" id="258052"/>
    <lineage>
        <taxon>Bacteria</taxon>
        <taxon>Bacillati</taxon>
        <taxon>Actinomycetota</taxon>
        <taxon>Actinomycetes</taxon>
        <taxon>Kitasatosporales</taxon>
        <taxon>Streptomycetaceae</taxon>
        <taxon>Kitasatospora</taxon>
    </lineage>
</organism>
<feature type="region of interest" description="Disordered" evidence="1">
    <location>
        <begin position="1"/>
        <end position="158"/>
    </location>
</feature>
<keyword evidence="3" id="KW-1185">Reference proteome</keyword>
<dbReference type="Proteomes" id="UP001499987">
    <property type="component" value="Unassembled WGS sequence"/>
</dbReference>
<name>A0ABN1TLQ7_9ACTN</name>
<dbReference type="EMBL" id="BAAALD010000039">
    <property type="protein sequence ID" value="GAA1093262.1"/>
    <property type="molecule type" value="Genomic_DNA"/>
</dbReference>
<comment type="caution">
    <text evidence="2">The sequence shown here is derived from an EMBL/GenBank/DDBJ whole genome shotgun (WGS) entry which is preliminary data.</text>
</comment>
<reference evidence="2 3" key="1">
    <citation type="journal article" date="2019" name="Int. J. Syst. Evol. Microbiol.">
        <title>The Global Catalogue of Microorganisms (GCM) 10K type strain sequencing project: providing services to taxonomists for standard genome sequencing and annotation.</title>
        <authorList>
            <consortium name="The Broad Institute Genomics Platform"/>
            <consortium name="The Broad Institute Genome Sequencing Center for Infectious Disease"/>
            <person name="Wu L."/>
            <person name="Ma J."/>
        </authorList>
    </citation>
    <scope>NUCLEOTIDE SEQUENCE [LARGE SCALE GENOMIC DNA]</scope>
    <source>
        <strain evidence="2 3">JCM 13002</strain>
    </source>
</reference>
<gene>
    <name evidence="2" type="ORF">GCM10009663_41160</name>
</gene>
<sequence length="158" mass="16387">MVERKQPDVAGAEQGERVEVPGAAQQSPVQAVPGRAVVAAVGEVPDHLTRPDGSARGDRALDRQVGRPQRGIPGSGVGDRHHRSSGHRSGEGDDAGSGGPDRRADRRRHVDAPVPGRPEGSRRLEPAEQRTWPAHRPGPTGTGGAAEGAIAGRCPAVL</sequence>
<feature type="compositionally biased region" description="Basic and acidic residues" evidence="1">
    <location>
        <begin position="44"/>
        <end position="65"/>
    </location>
</feature>
<evidence type="ECO:0000313" key="3">
    <source>
        <dbReference type="Proteomes" id="UP001499987"/>
    </source>
</evidence>
<protein>
    <submittedName>
        <fullName evidence="2">Uncharacterized protein</fullName>
    </submittedName>
</protein>
<evidence type="ECO:0000256" key="1">
    <source>
        <dbReference type="SAM" id="MobiDB-lite"/>
    </source>
</evidence>
<evidence type="ECO:0000313" key="2">
    <source>
        <dbReference type="EMBL" id="GAA1093262.1"/>
    </source>
</evidence>
<feature type="compositionally biased region" description="Basic and acidic residues" evidence="1">
    <location>
        <begin position="119"/>
        <end position="128"/>
    </location>
</feature>
<proteinExistence type="predicted"/>